<dbReference type="Proteomes" id="UP001210925">
    <property type="component" value="Unassembled WGS sequence"/>
</dbReference>
<keyword evidence="3 6" id="KW-1133">Transmembrane helix</keyword>
<feature type="transmembrane region" description="Helical" evidence="6">
    <location>
        <begin position="170"/>
        <end position="195"/>
    </location>
</feature>
<feature type="transmembrane region" description="Helical" evidence="6">
    <location>
        <begin position="250"/>
        <end position="268"/>
    </location>
</feature>
<keyword evidence="5" id="KW-0175">Coiled coil</keyword>
<dbReference type="GO" id="GO:0030001">
    <property type="term" value="P:metal ion transport"/>
    <property type="evidence" value="ECO:0007669"/>
    <property type="project" value="InterPro"/>
</dbReference>
<evidence type="ECO:0000256" key="3">
    <source>
        <dbReference type="ARBA" id="ARBA00022989"/>
    </source>
</evidence>
<dbReference type="GO" id="GO:0005783">
    <property type="term" value="C:endoplasmic reticulum"/>
    <property type="evidence" value="ECO:0007669"/>
    <property type="project" value="TreeGrafter"/>
</dbReference>
<dbReference type="Pfam" id="PF10176">
    <property type="entry name" value="NEDD4_Bsd2"/>
    <property type="match status" value="1"/>
</dbReference>
<proteinExistence type="predicted"/>
<comment type="subcellular location">
    <subcellularLocation>
        <location evidence="1">Membrane</location>
        <topology evidence="1">Multi-pass membrane protein</topology>
    </subcellularLocation>
</comment>
<reference evidence="7" key="1">
    <citation type="submission" date="2020-05" db="EMBL/GenBank/DDBJ databases">
        <title>Phylogenomic resolution of chytrid fungi.</title>
        <authorList>
            <person name="Stajich J.E."/>
            <person name="Amses K."/>
            <person name="Simmons R."/>
            <person name="Seto K."/>
            <person name="Myers J."/>
            <person name="Bonds A."/>
            <person name="Quandt C.A."/>
            <person name="Barry K."/>
            <person name="Liu P."/>
            <person name="Grigoriev I."/>
            <person name="Longcore J.E."/>
            <person name="James T.Y."/>
        </authorList>
    </citation>
    <scope>NUCLEOTIDE SEQUENCE</scope>
    <source>
        <strain evidence="7">PLAUS21</strain>
    </source>
</reference>
<evidence type="ECO:0000256" key="5">
    <source>
        <dbReference type="SAM" id="Coils"/>
    </source>
</evidence>
<evidence type="ECO:0000313" key="7">
    <source>
        <dbReference type="EMBL" id="KAJ3254683.1"/>
    </source>
</evidence>
<dbReference type="EMBL" id="JADGKB010000080">
    <property type="protein sequence ID" value="KAJ3254683.1"/>
    <property type="molecule type" value="Genomic_DNA"/>
</dbReference>
<comment type="caution">
    <text evidence="7">The sequence shown here is derived from an EMBL/GenBank/DDBJ whole genome shotgun (WGS) entry which is preliminary data.</text>
</comment>
<evidence type="ECO:0000256" key="1">
    <source>
        <dbReference type="ARBA" id="ARBA00004141"/>
    </source>
</evidence>
<accession>A0AAD5UD43</accession>
<keyword evidence="8" id="KW-1185">Reference proteome</keyword>
<evidence type="ECO:0000256" key="6">
    <source>
        <dbReference type="SAM" id="Phobius"/>
    </source>
</evidence>
<dbReference type="CDD" id="cd22212">
    <property type="entry name" value="NDFIP-like"/>
    <property type="match status" value="1"/>
</dbReference>
<dbReference type="GO" id="GO:0016020">
    <property type="term" value="C:membrane"/>
    <property type="evidence" value="ECO:0007669"/>
    <property type="project" value="UniProtKB-SubCell"/>
</dbReference>
<dbReference type="GO" id="GO:0006511">
    <property type="term" value="P:ubiquitin-dependent protein catabolic process"/>
    <property type="evidence" value="ECO:0007669"/>
    <property type="project" value="TreeGrafter"/>
</dbReference>
<name>A0AAD5UD43_9FUNG</name>
<protein>
    <submittedName>
        <fullName evidence="7">Uncharacterized protein</fullName>
    </submittedName>
</protein>
<dbReference type="GO" id="GO:0048471">
    <property type="term" value="C:perinuclear region of cytoplasm"/>
    <property type="evidence" value="ECO:0007669"/>
    <property type="project" value="TreeGrafter"/>
</dbReference>
<dbReference type="GO" id="GO:0031398">
    <property type="term" value="P:positive regulation of protein ubiquitination"/>
    <property type="evidence" value="ECO:0007669"/>
    <property type="project" value="TreeGrafter"/>
</dbReference>
<keyword evidence="2 6" id="KW-0812">Transmembrane</keyword>
<evidence type="ECO:0000256" key="4">
    <source>
        <dbReference type="ARBA" id="ARBA00023136"/>
    </source>
</evidence>
<dbReference type="GO" id="GO:0005794">
    <property type="term" value="C:Golgi apparatus"/>
    <property type="evidence" value="ECO:0007669"/>
    <property type="project" value="TreeGrafter"/>
</dbReference>
<evidence type="ECO:0000256" key="2">
    <source>
        <dbReference type="ARBA" id="ARBA00022692"/>
    </source>
</evidence>
<dbReference type="InterPro" id="IPR019325">
    <property type="entry name" value="NEDD4/Bsd2"/>
</dbReference>
<dbReference type="GO" id="GO:0007034">
    <property type="term" value="P:vacuolar transport"/>
    <property type="evidence" value="ECO:0007669"/>
    <property type="project" value="InterPro"/>
</dbReference>
<evidence type="ECO:0000313" key="8">
    <source>
        <dbReference type="Proteomes" id="UP001210925"/>
    </source>
</evidence>
<dbReference type="AlphaFoldDB" id="A0AAD5UD43"/>
<gene>
    <name evidence="7" type="ORF">HK103_007022</name>
</gene>
<sequence length="287" mass="32678">MSVNLESEVLEQTIQNLTESNQRLEAENTLLQLKNNLLLDMVPIEDHSVADEEHLFIDQQAQEHYEISPEEEAELLNMEIPKQEPTEIQPEIVVEQTRIHINEHDGVFSNMAAKPTALTVKDFEEIEPPSYHDAVVDPAPEYYVNCVDENGEILIEGNSSLIPGLPVGDYFIYLINVFLSLTFDILGFFLTTLLATSHAARFGSQAGLGLTLMRYGVLVKQKVDENDFPPVEYDNGYQPDPEEEKSRREWSAVFIIFMGLFILLRANIEFFRLRRMRSLVGASAYPI</sequence>
<dbReference type="PANTHER" id="PTHR13396:SF5">
    <property type="entry name" value="NEDD4 FAMILY INTERACTING PROTEIN"/>
    <property type="match status" value="1"/>
</dbReference>
<feature type="coiled-coil region" evidence="5">
    <location>
        <begin position="7"/>
        <end position="34"/>
    </location>
</feature>
<dbReference type="PANTHER" id="PTHR13396">
    <property type="entry name" value="NEDD4 FAMILY INTERACTING PROTEIN 1/2"/>
    <property type="match status" value="1"/>
</dbReference>
<keyword evidence="4 6" id="KW-0472">Membrane</keyword>
<organism evidence="7 8">
    <name type="scientific">Boothiomyces macroporosus</name>
    <dbReference type="NCBI Taxonomy" id="261099"/>
    <lineage>
        <taxon>Eukaryota</taxon>
        <taxon>Fungi</taxon>
        <taxon>Fungi incertae sedis</taxon>
        <taxon>Chytridiomycota</taxon>
        <taxon>Chytridiomycota incertae sedis</taxon>
        <taxon>Chytridiomycetes</taxon>
        <taxon>Rhizophydiales</taxon>
        <taxon>Terramycetaceae</taxon>
        <taxon>Boothiomyces</taxon>
    </lineage>
</organism>